<dbReference type="GO" id="GO:0006351">
    <property type="term" value="P:DNA-templated transcription"/>
    <property type="evidence" value="ECO:0007669"/>
    <property type="project" value="TreeGrafter"/>
</dbReference>
<organism evidence="6 7">
    <name type="scientific">Paraburkholderia megapolitana</name>
    <dbReference type="NCBI Taxonomy" id="420953"/>
    <lineage>
        <taxon>Bacteria</taxon>
        <taxon>Pseudomonadati</taxon>
        <taxon>Pseudomonadota</taxon>
        <taxon>Betaproteobacteria</taxon>
        <taxon>Burkholderiales</taxon>
        <taxon>Burkholderiaceae</taxon>
        <taxon>Paraburkholderia</taxon>
    </lineage>
</organism>
<keyword evidence="7" id="KW-1185">Reference proteome</keyword>
<dbReference type="InterPro" id="IPR036390">
    <property type="entry name" value="WH_DNA-bd_sf"/>
</dbReference>
<dbReference type="PROSITE" id="PS50931">
    <property type="entry name" value="HTH_LYSR"/>
    <property type="match status" value="1"/>
</dbReference>
<dbReference type="GO" id="GO:0003700">
    <property type="term" value="F:DNA-binding transcription factor activity"/>
    <property type="evidence" value="ECO:0007669"/>
    <property type="project" value="InterPro"/>
</dbReference>
<dbReference type="SUPFAM" id="SSF46785">
    <property type="entry name" value="Winged helix' DNA-binding domain"/>
    <property type="match status" value="1"/>
</dbReference>
<dbReference type="PANTHER" id="PTHR30537">
    <property type="entry name" value="HTH-TYPE TRANSCRIPTIONAL REGULATOR"/>
    <property type="match status" value="1"/>
</dbReference>
<dbReference type="CDD" id="cd08422">
    <property type="entry name" value="PBP2_CrgA_like"/>
    <property type="match status" value="1"/>
</dbReference>
<keyword evidence="3 6" id="KW-0238">DNA-binding</keyword>
<evidence type="ECO:0000256" key="1">
    <source>
        <dbReference type="ARBA" id="ARBA00009437"/>
    </source>
</evidence>
<sequence length="317" mass="34822">MDHLESMRIFVRVADLGSFVRAAQALDVSGAVVTRHVAGLEGRLGARLLNRTTRSLSLTEAGQLYLERARQVLGELEDVEQMVLSRNHQPIGTLRIVAPVEFGMHNLGQVLQTYTERYPKVTPDVTLVDRPVDLVEEGFDVGVLVSSQVRAGSIVARRFTTTYLIACAAPAYLAKHGVPRQPEQLNDHAWLGQSSDSWAAAQTFMNSDGNVRVSPSGAVVANNTEMLRRCALLGMGIAILPAYLVDEDLANGRLVRLLDDYTLPHIEYSVAYPSRRHLPAKVRTFVDHVIARFGAMQADAPRVVDDALDHAHEDALV</sequence>
<dbReference type="AlphaFoldDB" id="A0A1I3DM83"/>
<protein>
    <submittedName>
        <fullName evidence="6">DNA-binding transcriptional regulator, LysR family</fullName>
    </submittedName>
</protein>
<dbReference type="GO" id="GO:0043565">
    <property type="term" value="F:sequence-specific DNA binding"/>
    <property type="evidence" value="ECO:0007669"/>
    <property type="project" value="TreeGrafter"/>
</dbReference>
<dbReference type="Gene3D" id="1.10.10.10">
    <property type="entry name" value="Winged helix-like DNA-binding domain superfamily/Winged helix DNA-binding domain"/>
    <property type="match status" value="1"/>
</dbReference>
<feature type="domain" description="HTH lysR-type" evidence="5">
    <location>
        <begin position="1"/>
        <end position="59"/>
    </location>
</feature>
<evidence type="ECO:0000256" key="3">
    <source>
        <dbReference type="ARBA" id="ARBA00023125"/>
    </source>
</evidence>
<proteinExistence type="inferred from homology"/>
<comment type="similarity">
    <text evidence="1">Belongs to the LysR transcriptional regulatory family.</text>
</comment>
<dbReference type="STRING" id="420953.SAMN05192543_101409"/>
<dbReference type="SUPFAM" id="SSF53850">
    <property type="entry name" value="Periplasmic binding protein-like II"/>
    <property type="match status" value="1"/>
</dbReference>
<keyword evidence="2" id="KW-0805">Transcription regulation</keyword>
<reference evidence="6 7" key="1">
    <citation type="submission" date="2016-10" db="EMBL/GenBank/DDBJ databases">
        <authorList>
            <person name="de Groot N.N."/>
        </authorList>
    </citation>
    <scope>NUCLEOTIDE SEQUENCE [LARGE SCALE GENOMIC DNA]</scope>
    <source>
        <strain evidence="6 7">LMG 23650</strain>
    </source>
</reference>
<dbReference type="EMBL" id="FOQU01000001">
    <property type="protein sequence ID" value="SFH87844.1"/>
    <property type="molecule type" value="Genomic_DNA"/>
</dbReference>
<dbReference type="OrthoDB" id="9786526at2"/>
<accession>A0A1I3DM83</accession>
<dbReference type="Gene3D" id="3.40.190.290">
    <property type="match status" value="1"/>
</dbReference>
<keyword evidence="4" id="KW-0804">Transcription</keyword>
<name>A0A1I3DM83_9BURK</name>
<dbReference type="InterPro" id="IPR005119">
    <property type="entry name" value="LysR_subst-bd"/>
</dbReference>
<dbReference type="Pfam" id="PF00126">
    <property type="entry name" value="HTH_1"/>
    <property type="match status" value="1"/>
</dbReference>
<evidence type="ECO:0000256" key="2">
    <source>
        <dbReference type="ARBA" id="ARBA00023015"/>
    </source>
</evidence>
<evidence type="ECO:0000259" key="5">
    <source>
        <dbReference type="PROSITE" id="PS50931"/>
    </source>
</evidence>
<evidence type="ECO:0000313" key="6">
    <source>
        <dbReference type="EMBL" id="SFH87844.1"/>
    </source>
</evidence>
<dbReference type="Proteomes" id="UP000199548">
    <property type="component" value="Unassembled WGS sequence"/>
</dbReference>
<evidence type="ECO:0000256" key="4">
    <source>
        <dbReference type="ARBA" id="ARBA00023163"/>
    </source>
</evidence>
<gene>
    <name evidence="6" type="ORF">SAMN05192543_101409</name>
</gene>
<dbReference type="FunFam" id="1.10.10.10:FF:000001">
    <property type="entry name" value="LysR family transcriptional regulator"/>
    <property type="match status" value="1"/>
</dbReference>
<dbReference type="PANTHER" id="PTHR30537:SF5">
    <property type="entry name" value="HTH-TYPE TRANSCRIPTIONAL ACTIVATOR TTDR-RELATED"/>
    <property type="match status" value="1"/>
</dbReference>
<dbReference type="InterPro" id="IPR036388">
    <property type="entry name" value="WH-like_DNA-bd_sf"/>
</dbReference>
<dbReference type="InterPro" id="IPR000847">
    <property type="entry name" value="LysR_HTH_N"/>
</dbReference>
<evidence type="ECO:0000313" key="7">
    <source>
        <dbReference type="Proteomes" id="UP000199548"/>
    </source>
</evidence>
<dbReference type="Pfam" id="PF03466">
    <property type="entry name" value="LysR_substrate"/>
    <property type="match status" value="1"/>
</dbReference>
<dbReference type="InterPro" id="IPR058163">
    <property type="entry name" value="LysR-type_TF_proteobact-type"/>
</dbReference>